<feature type="compositionally biased region" description="Basic residues" evidence="1">
    <location>
        <begin position="16"/>
        <end position="25"/>
    </location>
</feature>
<feature type="region of interest" description="Disordered" evidence="1">
    <location>
        <begin position="1"/>
        <end position="67"/>
    </location>
</feature>
<organism evidence="2">
    <name type="scientific">uncultured Sphingomonas sp</name>
    <dbReference type="NCBI Taxonomy" id="158754"/>
    <lineage>
        <taxon>Bacteria</taxon>
        <taxon>Pseudomonadati</taxon>
        <taxon>Pseudomonadota</taxon>
        <taxon>Alphaproteobacteria</taxon>
        <taxon>Sphingomonadales</taxon>
        <taxon>Sphingomonadaceae</taxon>
        <taxon>Sphingomonas</taxon>
        <taxon>environmental samples</taxon>
    </lineage>
</organism>
<feature type="compositionally biased region" description="Basic and acidic residues" evidence="1">
    <location>
        <begin position="173"/>
        <end position="185"/>
    </location>
</feature>
<reference evidence="2" key="1">
    <citation type="submission" date="2020-02" db="EMBL/GenBank/DDBJ databases">
        <authorList>
            <person name="Meier V. D."/>
        </authorList>
    </citation>
    <scope>NUCLEOTIDE SEQUENCE</scope>
    <source>
        <strain evidence="2">AVDCRST_MAG09</strain>
    </source>
</reference>
<gene>
    <name evidence="2" type="ORF">AVDCRST_MAG09-1239</name>
</gene>
<feature type="non-terminal residue" evidence="2">
    <location>
        <position position="1"/>
    </location>
</feature>
<dbReference type="EMBL" id="CADCVZ010000022">
    <property type="protein sequence ID" value="CAA9503722.1"/>
    <property type="molecule type" value="Genomic_DNA"/>
</dbReference>
<evidence type="ECO:0000313" key="2">
    <source>
        <dbReference type="EMBL" id="CAA9503722.1"/>
    </source>
</evidence>
<feature type="region of interest" description="Disordered" evidence="1">
    <location>
        <begin position="145"/>
        <end position="222"/>
    </location>
</feature>
<dbReference type="AlphaFoldDB" id="A0A6J4SS08"/>
<feature type="region of interest" description="Disordered" evidence="1">
    <location>
        <begin position="89"/>
        <end position="130"/>
    </location>
</feature>
<evidence type="ECO:0000256" key="1">
    <source>
        <dbReference type="SAM" id="MobiDB-lite"/>
    </source>
</evidence>
<feature type="compositionally biased region" description="Basic residues" evidence="1">
    <location>
        <begin position="162"/>
        <end position="172"/>
    </location>
</feature>
<proteinExistence type="predicted"/>
<feature type="non-terminal residue" evidence="2">
    <location>
        <position position="222"/>
    </location>
</feature>
<accession>A0A6J4SS08</accession>
<sequence length="222" mass="23770">GGGLTGGAGAPISRRLACRPARRGRQWLPSLGRGPGRRSRDRGAARLGGRRSSAKQPPRPPSGAGRACGCGLASVRAWLAVHRGGGLGARTAVPPSPHRGGRPAAVDPRQCGNRGRHPGPAPRARDPRPLRTVRMRPWRGRRAGERLAEHPPAARPRCAARWNRRPAQRAPRRTLDRNGADFGRDSRRHRARDPLRRRADPVAASRAVGPAGGAQRGTRGLL</sequence>
<name>A0A6J4SS08_9SPHN</name>
<protein>
    <submittedName>
        <fullName evidence="2">Uncharacterized protein</fullName>
    </submittedName>
</protein>